<dbReference type="Proteomes" id="UP000287519">
    <property type="component" value="Unassembled WGS sequence"/>
</dbReference>
<proteinExistence type="predicted"/>
<dbReference type="GO" id="GO:0004803">
    <property type="term" value="F:transposase activity"/>
    <property type="evidence" value="ECO:0007669"/>
    <property type="project" value="InterPro"/>
</dbReference>
<name>A0A402CFZ6_RHOWR</name>
<keyword evidence="3" id="KW-1185">Reference proteome</keyword>
<reference evidence="2 3" key="1">
    <citation type="submission" date="2018-11" db="EMBL/GenBank/DDBJ databases">
        <title>Microbial catabolism of amino acid.</title>
        <authorList>
            <person name="Hibi M."/>
            <person name="Ogawa J."/>
        </authorList>
    </citation>
    <scope>NUCLEOTIDE SEQUENCE [LARGE SCALE GENOMIC DNA]</scope>
    <source>
        <strain evidence="2 3">C31-06</strain>
    </source>
</reference>
<dbReference type="GO" id="GO:0003677">
    <property type="term" value="F:DNA binding"/>
    <property type="evidence" value="ECO:0007669"/>
    <property type="project" value="InterPro"/>
</dbReference>
<gene>
    <name evidence="2" type="ORF">Rhow_006444</name>
</gene>
<dbReference type="InterPro" id="IPR003346">
    <property type="entry name" value="Transposase_20"/>
</dbReference>
<evidence type="ECO:0000313" key="3">
    <source>
        <dbReference type="Proteomes" id="UP000287519"/>
    </source>
</evidence>
<evidence type="ECO:0000313" key="2">
    <source>
        <dbReference type="EMBL" id="GCE42505.1"/>
    </source>
</evidence>
<comment type="caution">
    <text evidence="2">The sequence shown here is derived from an EMBL/GenBank/DDBJ whole genome shotgun (WGS) entry which is preliminary data.</text>
</comment>
<accession>A0A402CFZ6</accession>
<dbReference type="Pfam" id="PF02371">
    <property type="entry name" value="Transposase_20"/>
    <property type="match status" value="1"/>
</dbReference>
<dbReference type="AlphaFoldDB" id="A0A402CFZ6"/>
<evidence type="ECO:0000259" key="1">
    <source>
        <dbReference type="Pfam" id="PF02371"/>
    </source>
</evidence>
<dbReference type="PANTHER" id="PTHR33055">
    <property type="entry name" value="TRANSPOSASE FOR INSERTION SEQUENCE ELEMENT IS1111A"/>
    <property type="match status" value="1"/>
</dbReference>
<sequence>MNRLRYNLIQYFPAAVDTFGDLASPECAELLTKAPTPSRAAALTLTQIKAALKRAHRRTIDERATKIRTALRAPGRLTQPGALEAAHAAATVATLAVIATIDTHIEILNEQVTTAFESHPQAAIITSLPGMGSVVGARVLAEFGDAPGRYLTGKARRNFAGTSPITRASGKKSAVSRRYVHNDRLLDALTRQAFTAIRVSPGARAYYDTQRHRGVEHNAALRHLANRFVGILHGCLASESVYDEHIAWTTPAMAGLTTQKEDAT</sequence>
<dbReference type="GO" id="GO:0006313">
    <property type="term" value="P:DNA transposition"/>
    <property type="evidence" value="ECO:0007669"/>
    <property type="project" value="InterPro"/>
</dbReference>
<feature type="domain" description="Transposase IS116/IS110/IS902 C-terminal" evidence="1">
    <location>
        <begin position="123"/>
        <end position="207"/>
    </location>
</feature>
<dbReference type="InterPro" id="IPR047650">
    <property type="entry name" value="Transpos_IS110"/>
</dbReference>
<dbReference type="PANTHER" id="PTHR33055:SF3">
    <property type="entry name" value="PUTATIVE TRANSPOSASE FOR IS117-RELATED"/>
    <property type="match status" value="1"/>
</dbReference>
<protein>
    <submittedName>
        <fullName evidence="2">Mobile element protein</fullName>
    </submittedName>
</protein>
<organism evidence="2 3">
    <name type="scientific">Rhodococcus wratislaviensis</name>
    <name type="common">Tsukamurella wratislaviensis</name>
    <dbReference type="NCBI Taxonomy" id="44752"/>
    <lineage>
        <taxon>Bacteria</taxon>
        <taxon>Bacillati</taxon>
        <taxon>Actinomycetota</taxon>
        <taxon>Actinomycetes</taxon>
        <taxon>Mycobacteriales</taxon>
        <taxon>Nocardiaceae</taxon>
        <taxon>Rhodococcus</taxon>
    </lineage>
</organism>
<dbReference type="EMBL" id="BHYM01000058">
    <property type="protein sequence ID" value="GCE42505.1"/>
    <property type="molecule type" value="Genomic_DNA"/>
</dbReference>